<dbReference type="InterPro" id="IPR036194">
    <property type="entry name" value="FlhD_sf"/>
</dbReference>
<dbReference type="RefSeq" id="WP_086957809.1">
    <property type="nucleotide sequence ID" value="NZ_FUKS01000002.1"/>
</dbReference>
<protein>
    <submittedName>
        <fullName evidence="1">Transcriptional regulator</fullName>
    </submittedName>
</protein>
<dbReference type="SUPFAM" id="SSF63592">
    <property type="entry name" value="Flagellar transcriptional activator FlhD"/>
    <property type="match status" value="1"/>
</dbReference>
<name>A0A368LFY7_9VIBR</name>
<dbReference type="EMBL" id="QPGL01000004">
    <property type="protein sequence ID" value="RCS68695.1"/>
    <property type="molecule type" value="Genomic_DNA"/>
</dbReference>
<proteinExistence type="predicted"/>
<dbReference type="GeneID" id="303190707"/>
<sequence>MPQITITDLDMRALQISEQRPDKNIYEFDLTLWALMASLAKSHPEKVKTQFSMPESAINALTTATESNLFRLASGVLISFQLKTNKQVILDKLQEEYSPVITLSQVQGIEFDTAYWLLLKQIAQKDHHIAATAFGLCPDLALAISKATDNQLRHLVTITSTVFTLRFSPKILAPLLSTEQGPNNARYFYKKYQQSISYISKLRVRR</sequence>
<reference evidence="1 2" key="1">
    <citation type="journal article" date="2017" name="Elife">
        <title>Extensive horizontal gene transfer in cheese-associated bacteria.</title>
        <authorList>
            <person name="Bonham K.S."/>
            <person name="Wolfe B.E."/>
            <person name="Dutton R.J."/>
        </authorList>
    </citation>
    <scope>NUCLEOTIDE SEQUENCE [LARGE SCALE GENOMIC DNA]</scope>
    <source>
        <strain evidence="1 2">JB196</strain>
    </source>
</reference>
<comment type="caution">
    <text evidence="1">The sequence shown here is derived from an EMBL/GenBank/DDBJ whole genome shotgun (WGS) entry which is preliminary data.</text>
</comment>
<organism evidence="1 2">
    <name type="scientific">Vibrio casei</name>
    <dbReference type="NCBI Taxonomy" id="673372"/>
    <lineage>
        <taxon>Bacteria</taxon>
        <taxon>Pseudomonadati</taxon>
        <taxon>Pseudomonadota</taxon>
        <taxon>Gammaproteobacteria</taxon>
        <taxon>Vibrionales</taxon>
        <taxon>Vibrionaceae</taxon>
        <taxon>Vibrio</taxon>
    </lineage>
</organism>
<dbReference type="Gene3D" id="1.10.4000.10">
    <property type="entry name" value="Flagellar transcriptional activator FlhD"/>
    <property type="match status" value="2"/>
</dbReference>
<gene>
    <name evidence="1" type="ORF">CIK83_17445</name>
</gene>
<keyword evidence="2" id="KW-1185">Reference proteome</keyword>
<evidence type="ECO:0000313" key="2">
    <source>
        <dbReference type="Proteomes" id="UP000252479"/>
    </source>
</evidence>
<evidence type="ECO:0000313" key="1">
    <source>
        <dbReference type="EMBL" id="RCS68695.1"/>
    </source>
</evidence>
<dbReference type="Proteomes" id="UP000252479">
    <property type="component" value="Unassembled WGS sequence"/>
</dbReference>
<dbReference type="AlphaFoldDB" id="A0A368LFY7"/>
<accession>A0A368LFY7</accession>